<evidence type="ECO:0000256" key="1">
    <source>
        <dbReference type="SAM" id="MobiDB-lite"/>
    </source>
</evidence>
<protein>
    <submittedName>
        <fullName evidence="2">Uncharacterized protein</fullName>
    </submittedName>
</protein>
<keyword evidence="3" id="KW-1185">Reference proteome</keyword>
<dbReference type="Proteomes" id="UP000249922">
    <property type="component" value="Chromosome"/>
</dbReference>
<proteinExistence type="predicted"/>
<evidence type="ECO:0000313" key="2">
    <source>
        <dbReference type="EMBL" id="AWX93659.1"/>
    </source>
</evidence>
<sequence>MPTALGSRIPLASRTSTLAVAEYLNLRGSCSECLFLPPRRREGSSEQLPHGRPRQSPTGAPGERDERKLEG</sequence>
<feature type="region of interest" description="Disordered" evidence="1">
    <location>
        <begin position="41"/>
        <end position="71"/>
    </location>
</feature>
<accession>A0ABM6WSR3</accession>
<reference evidence="2 3" key="1">
    <citation type="submission" date="2018-06" db="EMBL/GenBank/DDBJ databases">
        <title>Complete genome sequence of Paracoccus mutanolyticus strain RSP-02 isolated from cellulosic waste.</title>
        <authorList>
            <person name="Amrutha R.N."/>
            <person name="Shrivastav A."/>
            <person name="Buddana S.K."/>
            <person name="Deshpande U."/>
            <person name="Prakasham R.S."/>
        </authorList>
    </citation>
    <scope>NUCLEOTIDE SEQUENCE [LARGE SCALE GENOMIC DNA]</scope>
    <source>
        <strain evidence="2 3">RSP-02</strain>
    </source>
</reference>
<organism evidence="2 3">
    <name type="scientific">Paracoccus mutanolyticus</name>
    <dbReference type="NCBI Taxonomy" id="1499308"/>
    <lineage>
        <taxon>Bacteria</taxon>
        <taxon>Pseudomonadati</taxon>
        <taxon>Pseudomonadota</taxon>
        <taxon>Alphaproteobacteria</taxon>
        <taxon>Rhodobacterales</taxon>
        <taxon>Paracoccaceae</taxon>
        <taxon>Paracoccus</taxon>
    </lineage>
</organism>
<gene>
    <name evidence="2" type="ORF">DPM13_12825</name>
</gene>
<feature type="compositionally biased region" description="Basic and acidic residues" evidence="1">
    <location>
        <begin position="62"/>
        <end position="71"/>
    </location>
</feature>
<name>A0ABM6WSR3_9RHOB</name>
<dbReference type="EMBL" id="CP030239">
    <property type="protein sequence ID" value="AWX93659.1"/>
    <property type="molecule type" value="Genomic_DNA"/>
</dbReference>
<evidence type="ECO:0000313" key="3">
    <source>
        <dbReference type="Proteomes" id="UP000249922"/>
    </source>
</evidence>